<dbReference type="Proteomes" id="UP000053095">
    <property type="component" value="Unassembled WGS sequence"/>
</dbReference>
<dbReference type="EMBL" id="DF933839">
    <property type="protein sequence ID" value="GAM42071.1"/>
    <property type="molecule type" value="Genomic_DNA"/>
</dbReference>
<proteinExistence type="predicted"/>
<protein>
    <submittedName>
        <fullName evidence="2">Uncharacterized protein</fullName>
    </submittedName>
</protein>
<feature type="transmembrane region" description="Helical" evidence="1">
    <location>
        <begin position="89"/>
        <end position="110"/>
    </location>
</feature>
<keyword evidence="1" id="KW-1133">Transmembrane helix</keyword>
<dbReference type="AlphaFoldDB" id="A0A0B8MYR5"/>
<evidence type="ECO:0000313" key="2">
    <source>
        <dbReference type="EMBL" id="GAM42071.1"/>
    </source>
</evidence>
<name>A0A0B8MYR5_TALPI</name>
<keyword evidence="1" id="KW-0812">Transmembrane</keyword>
<feature type="transmembrane region" description="Helical" evidence="1">
    <location>
        <begin position="47"/>
        <end position="69"/>
    </location>
</feature>
<accession>A0A0B8MYR5</accession>
<reference evidence="3" key="1">
    <citation type="journal article" date="2015" name="Genome Announc.">
        <title>Draft genome sequence of Talaromyces cellulolyticus strain Y-94, a source of lignocellulosic biomass-degrading enzymes.</title>
        <authorList>
            <person name="Fujii T."/>
            <person name="Koike H."/>
            <person name="Sawayama S."/>
            <person name="Yano S."/>
            <person name="Inoue H."/>
        </authorList>
    </citation>
    <scope>NUCLEOTIDE SEQUENCE [LARGE SCALE GENOMIC DNA]</scope>
    <source>
        <strain evidence="3">Y-94</strain>
    </source>
</reference>
<keyword evidence="1" id="KW-0472">Membrane</keyword>
<sequence length="129" mass="14632">MSEVRSLEAVEENAHIATKMSQKTEAGNELMLDISKRSYKDAHTLKMITIVTLMYLPVSFIAQFLSGGYVTLSKDQTDGNLTLHVSENIVIFIVLSVVFLAVTLGVWRVLERKHRMIDRRSATFYLQNP</sequence>
<dbReference type="Gene3D" id="1.20.58.340">
    <property type="entry name" value="Magnesium transport protein CorA, transmembrane region"/>
    <property type="match status" value="1"/>
</dbReference>
<keyword evidence="3" id="KW-1185">Reference proteome</keyword>
<organism evidence="2 3">
    <name type="scientific">Talaromyces pinophilus</name>
    <name type="common">Penicillium pinophilum</name>
    <dbReference type="NCBI Taxonomy" id="128442"/>
    <lineage>
        <taxon>Eukaryota</taxon>
        <taxon>Fungi</taxon>
        <taxon>Dikarya</taxon>
        <taxon>Ascomycota</taxon>
        <taxon>Pezizomycotina</taxon>
        <taxon>Eurotiomycetes</taxon>
        <taxon>Eurotiomycetidae</taxon>
        <taxon>Eurotiales</taxon>
        <taxon>Trichocomaceae</taxon>
        <taxon>Talaromyces</taxon>
        <taxon>Talaromyces sect. Talaromyces</taxon>
    </lineage>
</organism>
<evidence type="ECO:0000313" key="3">
    <source>
        <dbReference type="Proteomes" id="UP000053095"/>
    </source>
</evidence>
<evidence type="ECO:0000256" key="1">
    <source>
        <dbReference type="SAM" id="Phobius"/>
    </source>
</evidence>
<gene>
    <name evidence="2" type="ORF">TCE0_043r15711</name>
</gene>